<reference evidence="1" key="2">
    <citation type="journal article" date="2015" name="Fish Shellfish Immunol.">
        <title>Early steps in the European eel (Anguilla anguilla)-Vibrio vulnificus interaction in the gills: Role of the RtxA13 toxin.</title>
        <authorList>
            <person name="Callol A."/>
            <person name="Pajuelo D."/>
            <person name="Ebbesson L."/>
            <person name="Teles M."/>
            <person name="MacKenzie S."/>
            <person name="Amaro C."/>
        </authorList>
    </citation>
    <scope>NUCLEOTIDE SEQUENCE</scope>
</reference>
<dbReference type="AlphaFoldDB" id="A0A0E9X9D3"/>
<accession>A0A0E9X9D3</accession>
<organism evidence="1">
    <name type="scientific">Anguilla anguilla</name>
    <name type="common">European freshwater eel</name>
    <name type="synonym">Muraena anguilla</name>
    <dbReference type="NCBI Taxonomy" id="7936"/>
    <lineage>
        <taxon>Eukaryota</taxon>
        <taxon>Metazoa</taxon>
        <taxon>Chordata</taxon>
        <taxon>Craniata</taxon>
        <taxon>Vertebrata</taxon>
        <taxon>Euteleostomi</taxon>
        <taxon>Actinopterygii</taxon>
        <taxon>Neopterygii</taxon>
        <taxon>Teleostei</taxon>
        <taxon>Anguilliformes</taxon>
        <taxon>Anguillidae</taxon>
        <taxon>Anguilla</taxon>
    </lineage>
</organism>
<proteinExistence type="predicted"/>
<name>A0A0E9X9D3_ANGAN</name>
<evidence type="ECO:0000313" key="1">
    <source>
        <dbReference type="EMBL" id="JAH99071.1"/>
    </source>
</evidence>
<reference evidence="1" key="1">
    <citation type="submission" date="2014-11" db="EMBL/GenBank/DDBJ databases">
        <authorList>
            <person name="Amaro Gonzalez C."/>
        </authorList>
    </citation>
    <scope>NUCLEOTIDE SEQUENCE</scope>
</reference>
<sequence>MASICIFMWRAVHGHKIKKGHAIPHIIKRFTFSWQMPLSKDTFSCTYYKISLHDNRVIVAFLGIIFTQKNSSCTPFSDVKQQSGLQETISKNSVSLCSL</sequence>
<dbReference type="EMBL" id="GBXM01009506">
    <property type="protein sequence ID" value="JAH99071.1"/>
    <property type="molecule type" value="Transcribed_RNA"/>
</dbReference>
<protein>
    <submittedName>
        <fullName evidence="1">Uncharacterized protein</fullName>
    </submittedName>
</protein>